<evidence type="ECO:0000259" key="1">
    <source>
        <dbReference type="SMART" id="SM00418"/>
    </source>
</evidence>
<dbReference type="Gene3D" id="1.10.10.10">
    <property type="entry name" value="Winged helix-like DNA-binding domain superfamily/Winged helix DNA-binding domain"/>
    <property type="match status" value="1"/>
</dbReference>
<dbReference type="Proteomes" id="UP001549164">
    <property type="component" value="Unassembled WGS sequence"/>
</dbReference>
<sequence length="309" mass="34110">MPRNFLVVDPEKDMNVIKGLAAPARIAVLKLLRRKGPLNVKEIGQILELPQSTVSLSVQLLEEAGLIRTESQRARKGNQKVCTSIYDEVVVVFGDASEERRNDGIEVAMPVGLYTAFDVSAPCGLCTNEGIIGLLDVPDSFLDPSRMKAGLIWFTRGSVEYQFPNNARLDNRAIDEIEFSMELSSEVPGTNPDWPSDITIGINGVDIGEWTSPGDFGDRRGVFTPGWWKLKGSQYGMLKRFRVTATGAYVDGVRISDICLADLQLDRHHSIRLSISVREDARHPGGVNIFGRGFGNYDQDIILRITTAS</sequence>
<accession>A0ABV2I7J4</accession>
<protein>
    <submittedName>
        <fullName evidence="2">Transcriptional regulator</fullName>
    </submittedName>
</protein>
<evidence type="ECO:0000313" key="3">
    <source>
        <dbReference type="Proteomes" id="UP001549164"/>
    </source>
</evidence>
<reference evidence="2 3" key="1">
    <citation type="submission" date="2024-06" db="EMBL/GenBank/DDBJ databases">
        <title>Genomic Encyclopedia of Type Strains, Phase IV (KMG-IV): sequencing the most valuable type-strain genomes for metagenomic binning, comparative biology and taxonomic classification.</title>
        <authorList>
            <person name="Goeker M."/>
        </authorList>
    </citation>
    <scope>NUCLEOTIDE SEQUENCE [LARGE SCALE GENOMIC DNA]</scope>
    <source>
        <strain evidence="2 3">DSM 28102</strain>
    </source>
</reference>
<proteinExistence type="predicted"/>
<dbReference type="EMBL" id="JBEPLY010000002">
    <property type="protein sequence ID" value="MET3598901.1"/>
    <property type="molecule type" value="Genomic_DNA"/>
</dbReference>
<dbReference type="CDD" id="cd00090">
    <property type="entry name" value="HTH_ARSR"/>
    <property type="match status" value="1"/>
</dbReference>
<evidence type="ECO:0000313" key="2">
    <source>
        <dbReference type="EMBL" id="MET3598901.1"/>
    </source>
</evidence>
<dbReference type="SMART" id="SM00418">
    <property type="entry name" value="HTH_ARSR"/>
    <property type="match status" value="1"/>
</dbReference>
<dbReference type="InterPro" id="IPR011991">
    <property type="entry name" value="ArsR-like_HTH"/>
</dbReference>
<dbReference type="Pfam" id="PF12840">
    <property type="entry name" value="HTH_20"/>
    <property type="match status" value="1"/>
</dbReference>
<organism evidence="2 3">
    <name type="scientific">Martelella mangrovi</name>
    <dbReference type="NCBI Taxonomy" id="1397477"/>
    <lineage>
        <taxon>Bacteria</taxon>
        <taxon>Pseudomonadati</taxon>
        <taxon>Pseudomonadota</taxon>
        <taxon>Alphaproteobacteria</taxon>
        <taxon>Hyphomicrobiales</taxon>
        <taxon>Aurantimonadaceae</taxon>
        <taxon>Martelella</taxon>
    </lineage>
</organism>
<comment type="caution">
    <text evidence="2">The sequence shown here is derived from an EMBL/GenBank/DDBJ whole genome shotgun (WGS) entry which is preliminary data.</text>
</comment>
<feature type="domain" description="HTH arsR-type" evidence="1">
    <location>
        <begin position="15"/>
        <end position="98"/>
    </location>
</feature>
<dbReference type="InterPro" id="IPR036388">
    <property type="entry name" value="WH-like_DNA-bd_sf"/>
</dbReference>
<dbReference type="SUPFAM" id="SSF46785">
    <property type="entry name" value="Winged helix' DNA-binding domain"/>
    <property type="match status" value="1"/>
</dbReference>
<keyword evidence="3" id="KW-1185">Reference proteome</keyword>
<name>A0ABV2I7J4_9HYPH</name>
<dbReference type="RefSeq" id="WP_319519204.1">
    <property type="nucleotide sequence ID" value="NZ_JBEPLY010000002.1"/>
</dbReference>
<dbReference type="InterPro" id="IPR001845">
    <property type="entry name" value="HTH_ArsR_DNA-bd_dom"/>
</dbReference>
<dbReference type="InterPro" id="IPR036390">
    <property type="entry name" value="WH_DNA-bd_sf"/>
</dbReference>
<dbReference type="PIRSF" id="PIRSF030050">
    <property type="entry name" value="UCP030050_HTH"/>
    <property type="match status" value="1"/>
</dbReference>
<dbReference type="InterPro" id="IPR016943">
    <property type="entry name" value="UCP030050_HTH"/>
</dbReference>
<gene>
    <name evidence="2" type="ORF">ABID12_000828</name>
</gene>